<evidence type="ECO:0000313" key="1">
    <source>
        <dbReference type="Proteomes" id="UP000887580"/>
    </source>
</evidence>
<dbReference type="WBParaSite" id="PS1159_v2.g23399.t1">
    <property type="protein sequence ID" value="PS1159_v2.g23399.t1"/>
    <property type="gene ID" value="PS1159_v2.g23399"/>
</dbReference>
<reference evidence="2" key="1">
    <citation type="submission" date="2022-11" db="UniProtKB">
        <authorList>
            <consortium name="WormBaseParasite"/>
        </authorList>
    </citation>
    <scope>IDENTIFICATION</scope>
</reference>
<name>A0AC35G4G6_9BILA</name>
<accession>A0AC35G4G6</accession>
<proteinExistence type="predicted"/>
<dbReference type="Proteomes" id="UP000887580">
    <property type="component" value="Unplaced"/>
</dbReference>
<protein>
    <submittedName>
        <fullName evidence="2">Ral GTPase-activating protein subunit alpha/beta N-terminal domain-containing protein</fullName>
    </submittedName>
</protein>
<evidence type="ECO:0000313" key="2">
    <source>
        <dbReference type="WBParaSite" id="PS1159_v2.g23399.t1"/>
    </source>
</evidence>
<sequence length="530" mass="60292">MEMYEQWPLLEFSNIKDSILSKFSIDAGTSVAHLLVKELADGIDDPSTGSKISTEQDLEWIMQIINHAFSLSFSSKDYETIRGAIKIYLTWTSALTVDVHPSCPTSLRDHPDRYFRRILDAMRHVFTPREAVDNESGNRQAIEMRNILSALEGLSEHIIDEFKDEAWSKLILFLLEVNSQMLDDPKVFDDFYSPVASELIGTLLTCWITASLQEYIPSPAYWKTFTSLARKWVVHVPLIEHWGRKVLPLASIMLQKSYNTPQWGPSVGDEKLLRLIPLNSETKVPKELSETWFRTFHLLGTPSKILATDSANPEHLSLSFFLAVLVHVRLIDIIYGDTEVSMNFQESEEVHQLWQDACKELQDEWSKSYHHKNNHRLSNLSNQSIPHSASMENTPSAQQQQSSSGASSVGRKNALIIPGNRQIIRGSTRNHPFSIHKEPASAPVIIDELQPPPFCEPARPKLGQFVYHYLKTNQFRKLKRSFQLLNGVSTNIVLDVFLYFLGDAAQASSSLLQYSIRHQHPQGHEGEAFL</sequence>
<organism evidence="1 2">
    <name type="scientific">Panagrolaimus sp. PS1159</name>
    <dbReference type="NCBI Taxonomy" id="55785"/>
    <lineage>
        <taxon>Eukaryota</taxon>
        <taxon>Metazoa</taxon>
        <taxon>Ecdysozoa</taxon>
        <taxon>Nematoda</taxon>
        <taxon>Chromadorea</taxon>
        <taxon>Rhabditida</taxon>
        <taxon>Tylenchina</taxon>
        <taxon>Panagrolaimomorpha</taxon>
        <taxon>Panagrolaimoidea</taxon>
        <taxon>Panagrolaimidae</taxon>
        <taxon>Panagrolaimus</taxon>
    </lineage>
</organism>